<dbReference type="NCBIfam" id="NF010737">
    <property type="entry name" value="PRK14139.1"/>
    <property type="match status" value="1"/>
</dbReference>
<keyword evidence="6 10" id="KW-0143">Chaperone</keyword>
<evidence type="ECO:0000256" key="10">
    <source>
        <dbReference type="HAMAP-Rule" id="MF_01151"/>
    </source>
</evidence>
<comment type="caution">
    <text evidence="13">The sequence shown here is derived from an EMBL/GenBank/DDBJ whole genome shotgun (WGS) entry which is preliminary data.</text>
</comment>
<keyword evidence="4 10" id="KW-0963">Cytoplasm</keyword>
<dbReference type="GO" id="GO:0006457">
    <property type="term" value="P:protein folding"/>
    <property type="evidence" value="ECO:0007669"/>
    <property type="project" value="InterPro"/>
</dbReference>
<keyword evidence="14" id="KW-1185">Reference proteome</keyword>
<dbReference type="EMBL" id="QNRT01000002">
    <property type="protein sequence ID" value="RBP50854.1"/>
    <property type="molecule type" value="Genomic_DNA"/>
</dbReference>
<evidence type="ECO:0000256" key="2">
    <source>
        <dbReference type="ARBA" id="ARBA00009054"/>
    </source>
</evidence>
<evidence type="ECO:0000256" key="9">
    <source>
        <dbReference type="ARBA" id="ARBA00076414"/>
    </source>
</evidence>
<dbReference type="GO" id="GO:0005829">
    <property type="term" value="C:cytosol"/>
    <property type="evidence" value="ECO:0007669"/>
    <property type="project" value="TreeGrafter"/>
</dbReference>
<evidence type="ECO:0000256" key="4">
    <source>
        <dbReference type="ARBA" id="ARBA00022490"/>
    </source>
</evidence>
<dbReference type="NCBIfam" id="NF010748">
    <property type="entry name" value="PRK14150.1"/>
    <property type="match status" value="1"/>
</dbReference>
<dbReference type="SUPFAM" id="SSF51064">
    <property type="entry name" value="Head domain of nucleotide exchange factor GrpE"/>
    <property type="match status" value="1"/>
</dbReference>
<dbReference type="InterPro" id="IPR009012">
    <property type="entry name" value="GrpE_head"/>
</dbReference>
<dbReference type="GO" id="GO:0000774">
    <property type="term" value="F:adenyl-nucleotide exchange factor activity"/>
    <property type="evidence" value="ECO:0007669"/>
    <property type="project" value="InterPro"/>
</dbReference>
<dbReference type="Gene3D" id="3.90.20.20">
    <property type="match status" value="1"/>
</dbReference>
<evidence type="ECO:0000256" key="7">
    <source>
        <dbReference type="ARBA" id="ARBA00053401"/>
    </source>
</evidence>
<evidence type="ECO:0000256" key="3">
    <source>
        <dbReference type="ARBA" id="ARBA00011738"/>
    </source>
</evidence>
<reference evidence="13 14" key="1">
    <citation type="submission" date="2018-06" db="EMBL/GenBank/DDBJ databases">
        <title>Genomic Encyclopedia of Type Strains, Phase IV (KMG-IV): sequencing the most valuable type-strain genomes for metagenomic binning, comparative biology and taxonomic classification.</title>
        <authorList>
            <person name="Goeker M."/>
        </authorList>
    </citation>
    <scope>NUCLEOTIDE SEQUENCE [LARGE SCALE GENOMIC DNA]</scope>
    <source>
        <strain evidence="13 14">DSM 24032</strain>
    </source>
</reference>
<dbReference type="CDD" id="cd00446">
    <property type="entry name" value="GrpE"/>
    <property type="match status" value="1"/>
</dbReference>
<dbReference type="GO" id="GO:0051087">
    <property type="term" value="F:protein-folding chaperone binding"/>
    <property type="evidence" value="ECO:0007669"/>
    <property type="project" value="InterPro"/>
</dbReference>
<comment type="subunit">
    <text evidence="3 10">Homodimer.</text>
</comment>
<evidence type="ECO:0000256" key="5">
    <source>
        <dbReference type="ARBA" id="ARBA00023016"/>
    </source>
</evidence>
<evidence type="ECO:0000256" key="12">
    <source>
        <dbReference type="RuleBase" id="RU004478"/>
    </source>
</evidence>
<dbReference type="GO" id="GO:0051082">
    <property type="term" value="F:unfolded protein binding"/>
    <property type="evidence" value="ECO:0007669"/>
    <property type="project" value="TreeGrafter"/>
</dbReference>
<dbReference type="PANTHER" id="PTHR21237">
    <property type="entry name" value="GRPE PROTEIN"/>
    <property type="match status" value="1"/>
</dbReference>
<evidence type="ECO:0000256" key="8">
    <source>
        <dbReference type="ARBA" id="ARBA00072274"/>
    </source>
</evidence>
<organism evidence="13 14">
    <name type="scientific">Arenicella xantha</name>
    <dbReference type="NCBI Taxonomy" id="644221"/>
    <lineage>
        <taxon>Bacteria</taxon>
        <taxon>Pseudomonadati</taxon>
        <taxon>Pseudomonadota</taxon>
        <taxon>Gammaproteobacteria</taxon>
        <taxon>Arenicellales</taxon>
        <taxon>Arenicellaceae</taxon>
        <taxon>Arenicella</taxon>
    </lineage>
</organism>
<dbReference type="OrthoDB" id="9789811at2"/>
<name>A0A395JMM6_9GAMM</name>
<dbReference type="InterPro" id="IPR013805">
    <property type="entry name" value="GrpE_CC"/>
</dbReference>
<accession>A0A395JMM6</accession>
<dbReference type="Gene3D" id="2.30.22.10">
    <property type="entry name" value="Head domain of nucleotide exchange factor GrpE"/>
    <property type="match status" value="1"/>
</dbReference>
<evidence type="ECO:0000313" key="14">
    <source>
        <dbReference type="Proteomes" id="UP000253083"/>
    </source>
</evidence>
<evidence type="ECO:0000256" key="11">
    <source>
        <dbReference type="RuleBase" id="RU000639"/>
    </source>
</evidence>
<dbReference type="PROSITE" id="PS01071">
    <property type="entry name" value="GRPE"/>
    <property type="match status" value="1"/>
</dbReference>
<comment type="subcellular location">
    <subcellularLocation>
        <location evidence="1 10">Cytoplasm</location>
    </subcellularLocation>
</comment>
<dbReference type="Proteomes" id="UP000253083">
    <property type="component" value="Unassembled WGS sequence"/>
</dbReference>
<proteinExistence type="inferred from homology"/>
<dbReference type="InParanoid" id="A0A395JMM6"/>
<comment type="function">
    <text evidence="7 10 11">Participates actively in the response to hyperosmotic and heat shock by preventing the aggregation of stress-denatured proteins, in association with DnaK and GrpE. It is the nucleotide exchange factor for DnaK and may function as a thermosensor. Unfolded proteins bind initially to DnaJ; upon interaction with the DnaJ-bound protein, DnaK hydrolyzes its bound ATP, resulting in the formation of a stable complex. GrpE releases ADP from DnaK; ATP binding to DnaK triggers the release of the substrate protein, thus completing the reaction cycle. Several rounds of ATP-dependent interactions between DnaJ, DnaK and GrpE are required for fully efficient folding.</text>
</comment>
<evidence type="ECO:0000313" key="13">
    <source>
        <dbReference type="EMBL" id="RBP50854.1"/>
    </source>
</evidence>
<dbReference type="InterPro" id="IPR000740">
    <property type="entry name" value="GrpE"/>
</dbReference>
<evidence type="ECO:0000256" key="6">
    <source>
        <dbReference type="ARBA" id="ARBA00023186"/>
    </source>
</evidence>
<dbReference type="SUPFAM" id="SSF58014">
    <property type="entry name" value="Coiled-coil domain of nucleotide exchange factor GrpE"/>
    <property type="match status" value="1"/>
</dbReference>
<sequence length="227" mass="24588">MLDLPNSIPIIHAFISMLNFRLMTDQKKTDLDQASAANADTQAGTDNQPDVMVDDQVDQSAGEGAQDAPQPGSVESELEAAQIEVANLKDAFLRAKAEEDNVRRRAEKEVSNSRKFAVEGFAKEMLNVYDSLKLAVAVELADDADDAIKSVHEGVNITLKQLQAGFSKFSISEIVPNVGDKLDPNLHQAMSLVESADVASGCILNVIQSGFQLHERLLRPAMVVVAK</sequence>
<protein>
    <recommendedName>
        <fullName evidence="8 10">Protein GrpE</fullName>
    </recommendedName>
    <alternativeName>
        <fullName evidence="9 10">HSP-70 cofactor</fullName>
    </alternativeName>
</protein>
<dbReference type="FunCoup" id="A0A395JMM6">
    <property type="interactions" value="523"/>
</dbReference>
<dbReference type="AlphaFoldDB" id="A0A395JMM6"/>
<comment type="similarity">
    <text evidence="2 10 12">Belongs to the GrpE family.</text>
</comment>
<dbReference type="PANTHER" id="PTHR21237:SF23">
    <property type="entry name" value="GRPE PROTEIN HOMOLOG, MITOCHONDRIAL"/>
    <property type="match status" value="1"/>
</dbReference>
<dbReference type="GO" id="GO:0042803">
    <property type="term" value="F:protein homodimerization activity"/>
    <property type="evidence" value="ECO:0007669"/>
    <property type="project" value="InterPro"/>
</dbReference>
<dbReference type="FunFam" id="2.30.22.10:FF:000001">
    <property type="entry name" value="Protein GrpE"/>
    <property type="match status" value="1"/>
</dbReference>
<dbReference type="Pfam" id="PF01025">
    <property type="entry name" value="GrpE"/>
    <property type="match status" value="1"/>
</dbReference>
<dbReference type="PRINTS" id="PR00773">
    <property type="entry name" value="GRPEPROTEIN"/>
</dbReference>
<gene>
    <name evidence="10" type="primary">grpE</name>
    <name evidence="13" type="ORF">DFR28_102270</name>
</gene>
<evidence type="ECO:0000256" key="1">
    <source>
        <dbReference type="ARBA" id="ARBA00004496"/>
    </source>
</evidence>
<keyword evidence="5 10" id="KW-0346">Stress response</keyword>
<dbReference type="HAMAP" id="MF_01151">
    <property type="entry name" value="GrpE"/>
    <property type="match status" value="1"/>
</dbReference>